<dbReference type="OMA" id="FYMATEL"/>
<evidence type="ECO:0000313" key="3">
    <source>
        <dbReference type="Proteomes" id="UP000316621"/>
    </source>
</evidence>
<dbReference type="AlphaFoldDB" id="A0A4Y7IC53"/>
<organism evidence="2 3">
    <name type="scientific">Papaver somniferum</name>
    <name type="common">Opium poppy</name>
    <dbReference type="NCBI Taxonomy" id="3469"/>
    <lineage>
        <taxon>Eukaryota</taxon>
        <taxon>Viridiplantae</taxon>
        <taxon>Streptophyta</taxon>
        <taxon>Embryophyta</taxon>
        <taxon>Tracheophyta</taxon>
        <taxon>Spermatophyta</taxon>
        <taxon>Magnoliopsida</taxon>
        <taxon>Ranunculales</taxon>
        <taxon>Papaveraceae</taxon>
        <taxon>Papaveroideae</taxon>
        <taxon>Papaver</taxon>
    </lineage>
</organism>
<dbReference type="EMBL" id="CM010715">
    <property type="protein sequence ID" value="RZC45380.1"/>
    <property type="molecule type" value="Genomic_DNA"/>
</dbReference>
<dbReference type="SUPFAM" id="SSF53098">
    <property type="entry name" value="Ribonuclease H-like"/>
    <property type="match status" value="1"/>
</dbReference>
<dbReference type="PANTHER" id="PTHR47074:SF11">
    <property type="entry name" value="REVERSE TRANSCRIPTASE-LIKE PROTEIN"/>
    <property type="match status" value="1"/>
</dbReference>
<dbReference type="PANTHER" id="PTHR47074">
    <property type="entry name" value="BNAC02G40300D PROTEIN"/>
    <property type="match status" value="1"/>
</dbReference>
<feature type="domain" description="RNase H type-1" evidence="1">
    <location>
        <begin position="148"/>
        <end position="267"/>
    </location>
</feature>
<evidence type="ECO:0000259" key="1">
    <source>
        <dbReference type="Pfam" id="PF13456"/>
    </source>
</evidence>
<sequence>MFADDFMLFGNTTISSVTSILQKYYSASGQLVNYNKSSIHFSKGVEDATQNTIISTLGVNRMSTTEKYLEVKILQQGSRAIWKARNSVILENKQINVQGTLKKAFFWFHLYYNYNDQLETEIDEQSHANSVQAVDWSPPPPLQSIKINVDAAFKDGRYAGAAVARNHCGDICGAVTKTGLANASVMAEAMGFYMATELAQWLGFSFVIIEGDCQTVVNTLKGISRSPPWRIWKIIDDIKAATRGVADVHYSFTPKQANSLAHEVAAYAFTHNVQARWTATEIPLCISQLANLSS</sequence>
<dbReference type="InterPro" id="IPR002156">
    <property type="entry name" value="RNaseH_domain"/>
</dbReference>
<accession>A0A4Y7IC53</accession>
<dbReference type="GO" id="GO:0003676">
    <property type="term" value="F:nucleic acid binding"/>
    <property type="evidence" value="ECO:0007669"/>
    <property type="project" value="InterPro"/>
</dbReference>
<name>A0A4Y7IC53_PAPSO</name>
<dbReference type="CDD" id="cd06222">
    <property type="entry name" value="RNase_H_like"/>
    <property type="match status" value="1"/>
</dbReference>
<reference evidence="2 3" key="1">
    <citation type="journal article" date="2018" name="Science">
        <title>The opium poppy genome and morphinan production.</title>
        <authorList>
            <person name="Guo L."/>
            <person name="Winzer T."/>
            <person name="Yang X."/>
            <person name="Li Y."/>
            <person name="Ning Z."/>
            <person name="He Z."/>
            <person name="Teodor R."/>
            <person name="Lu Y."/>
            <person name="Bowser T.A."/>
            <person name="Graham I.A."/>
            <person name="Ye K."/>
        </authorList>
    </citation>
    <scope>NUCLEOTIDE SEQUENCE [LARGE SCALE GENOMIC DNA]</scope>
    <source>
        <strain evidence="3">cv. HN1</strain>
        <tissue evidence="2">Leaves</tissue>
    </source>
</reference>
<dbReference type="InterPro" id="IPR052929">
    <property type="entry name" value="RNase_H-like_EbsB-rel"/>
</dbReference>
<dbReference type="Gene3D" id="3.30.420.10">
    <property type="entry name" value="Ribonuclease H-like superfamily/Ribonuclease H"/>
    <property type="match status" value="1"/>
</dbReference>
<dbReference type="InterPro" id="IPR036397">
    <property type="entry name" value="RNaseH_sf"/>
</dbReference>
<evidence type="ECO:0000313" key="2">
    <source>
        <dbReference type="EMBL" id="RZC45380.1"/>
    </source>
</evidence>
<dbReference type="GO" id="GO:0004523">
    <property type="term" value="F:RNA-DNA hybrid ribonuclease activity"/>
    <property type="evidence" value="ECO:0007669"/>
    <property type="project" value="InterPro"/>
</dbReference>
<dbReference type="Gramene" id="RZC45380">
    <property type="protein sequence ID" value="RZC45380"/>
    <property type="gene ID" value="C5167_038334"/>
</dbReference>
<dbReference type="Proteomes" id="UP000316621">
    <property type="component" value="Chromosome 1"/>
</dbReference>
<gene>
    <name evidence="2" type="ORF">C5167_038334</name>
</gene>
<dbReference type="InterPro" id="IPR044730">
    <property type="entry name" value="RNase_H-like_dom_plant"/>
</dbReference>
<proteinExistence type="predicted"/>
<dbReference type="STRING" id="3469.A0A4Y7IC53"/>
<dbReference type="InterPro" id="IPR012337">
    <property type="entry name" value="RNaseH-like_sf"/>
</dbReference>
<protein>
    <recommendedName>
        <fullName evidence="1">RNase H type-1 domain-containing protein</fullName>
    </recommendedName>
</protein>
<dbReference type="Pfam" id="PF13456">
    <property type="entry name" value="RVT_3"/>
    <property type="match status" value="1"/>
</dbReference>
<keyword evidence="3" id="KW-1185">Reference proteome</keyword>